<keyword evidence="11" id="KW-0472">Membrane</keyword>
<dbReference type="CDD" id="cd00082">
    <property type="entry name" value="HisKA"/>
    <property type="match status" value="1"/>
</dbReference>
<evidence type="ECO:0000256" key="1">
    <source>
        <dbReference type="ARBA" id="ARBA00000085"/>
    </source>
</evidence>
<evidence type="ECO:0000256" key="3">
    <source>
        <dbReference type="ARBA" id="ARBA00012438"/>
    </source>
</evidence>
<evidence type="ECO:0000256" key="2">
    <source>
        <dbReference type="ARBA" id="ARBA00004651"/>
    </source>
</evidence>
<evidence type="ECO:0000256" key="10">
    <source>
        <dbReference type="ARBA" id="ARBA00023012"/>
    </source>
</evidence>
<dbReference type="Proteomes" id="UP000286773">
    <property type="component" value="Unassembled WGS sequence"/>
</dbReference>
<dbReference type="InterPro" id="IPR050351">
    <property type="entry name" value="BphY/WalK/GraS-like"/>
</dbReference>
<dbReference type="EC" id="2.7.13.3" evidence="3"/>
<evidence type="ECO:0000256" key="11">
    <source>
        <dbReference type="ARBA" id="ARBA00023136"/>
    </source>
</evidence>
<feature type="domain" description="Histidine kinase" evidence="12">
    <location>
        <begin position="89"/>
        <end position="298"/>
    </location>
</feature>
<dbReference type="GO" id="GO:0004721">
    <property type="term" value="F:phosphoprotein phosphatase activity"/>
    <property type="evidence" value="ECO:0007669"/>
    <property type="project" value="TreeGrafter"/>
</dbReference>
<keyword evidence="4" id="KW-1003">Cell membrane</keyword>
<dbReference type="InterPro" id="IPR036097">
    <property type="entry name" value="HisK_dim/P_sf"/>
</dbReference>
<dbReference type="AlphaFoldDB" id="A0A430AS59"/>
<dbReference type="PANTHER" id="PTHR45453">
    <property type="entry name" value="PHOSPHATE REGULON SENSOR PROTEIN PHOR"/>
    <property type="match status" value="1"/>
</dbReference>
<dbReference type="GO" id="GO:0016036">
    <property type="term" value="P:cellular response to phosphate starvation"/>
    <property type="evidence" value="ECO:0007669"/>
    <property type="project" value="TreeGrafter"/>
</dbReference>
<dbReference type="SMART" id="SM00388">
    <property type="entry name" value="HisKA"/>
    <property type="match status" value="1"/>
</dbReference>
<dbReference type="RefSeq" id="WP_126814036.1">
    <property type="nucleotide sequence ID" value="NZ_NGKC01000010.1"/>
</dbReference>
<gene>
    <name evidence="13" type="ORF">CBF27_09330</name>
</gene>
<evidence type="ECO:0000256" key="9">
    <source>
        <dbReference type="ARBA" id="ARBA00022989"/>
    </source>
</evidence>
<organism evidence="13 14">
    <name type="scientific">Vagococcus acidifermentans</name>
    <dbReference type="NCBI Taxonomy" id="564710"/>
    <lineage>
        <taxon>Bacteria</taxon>
        <taxon>Bacillati</taxon>
        <taxon>Bacillota</taxon>
        <taxon>Bacilli</taxon>
        <taxon>Lactobacillales</taxon>
        <taxon>Enterococcaceae</taxon>
        <taxon>Vagococcus</taxon>
    </lineage>
</organism>
<dbReference type="InterPro" id="IPR004358">
    <property type="entry name" value="Sig_transdc_His_kin-like_C"/>
</dbReference>
<comment type="catalytic activity">
    <reaction evidence="1">
        <text>ATP + protein L-histidine = ADP + protein N-phospho-L-histidine.</text>
        <dbReference type="EC" id="2.7.13.3"/>
    </reaction>
</comment>
<evidence type="ECO:0000256" key="5">
    <source>
        <dbReference type="ARBA" id="ARBA00022553"/>
    </source>
</evidence>
<reference evidence="13 14" key="1">
    <citation type="submission" date="2017-05" db="EMBL/GenBank/DDBJ databases">
        <title>Vagococcus spp. assemblies.</title>
        <authorList>
            <person name="Gulvik C.A."/>
        </authorList>
    </citation>
    <scope>NUCLEOTIDE SEQUENCE [LARGE SCALE GENOMIC DNA]</scope>
    <source>
        <strain evidence="13 14">LMG 24798</strain>
    </source>
</reference>
<keyword evidence="8" id="KW-0418">Kinase</keyword>
<dbReference type="InterPro" id="IPR003661">
    <property type="entry name" value="HisK_dim/P_dom"/>
</dbReference>
<keyword evidence="7" id="KW-0812">Transmembrane</keyword>
<keyword evidence="6" id="KW-0808">Transferase</keyword>
<dbReference type="InterPro" id="IPR005467">
    <property type="entry name" value="His_kinase_dom"/>
</dbReference>
<dbReference type="InterPro" id="IPR036890">
    <property type="entry name" value="HATPase_C_sf"/>
</dbReference>
<dbReference type="SUPFAM" id="SSF47384">
    <property type="entry name" value="Homodimeric domain of signal transducing histidine kinase"/>
    <property type="match status" value="1"/>
</dbReference>
<sequence length="299" mass="33271">MIVVITSCVAVALMSLVYAYCQRKKSRQLLARLDQQLNRAIAGVPLETVYDEAYLSLIEDKLNQFLSIQQKHASDSQEAMQEVQATISNIAHQLKTPLSNVLLYSQLLSEQIAGGNDLAREIEQQAQKLADFVESLVRTSYLEQGLIQLAVKDQPIGLLVRESVKDMKLAALKKQVTLEYQDTDATAFFDWRWTKEALLNILDNAVKYSPVQGKVSVTVTRYEFFHCITVCDEGPGIPEIEQAQIFDRFYRGTASSRAAGLGIGLYLAKTVLTAQHGYLSVLSQGAGACFALYLPRTKI</sequence>
<comment type="caution">
    <text evidence="13">The sequence shown here is derived from an EMBL/GenBank/DDBJ whole genome shotgun (WGS) entry which is preliminary data.</text>
</comment>
<dbReference type="Gene3D" id="3.30.565.10">
    <property type="entry name" value="Histidine kinase-like ATPase, C-terminal domain"/>
    <property type="match status" value="1"/>
</dbReference>
<dbReference type="Pfam" id="PF02518">
    <property type="entry name" value="HATPase_c"/>
    <property type="match status" value="1"/>
</dbReference>
<dbReference type="OrthoDB" id="9813151at2"/>
<dbReference type="PANTHER" id="PTHR45453:SF2">
    <property type="entry name" value="HISTIDINE KINASE"/>
    <property type="match status" value="1"/>
</dbReference>
<dbReference type="GO" id="GO:0005886">
    <property type="term" value="C:plasma membrane"/>
    <property type="evidence" value="ECO:0007669"/>
    <property type="project" value="UniProtKB-SubCell"/>
</dbReference>
<evidence type="ECO:0000256" key="7">
    <source>
        <dbReference type="ARBA" id="ARBA00022692"/>
    </source>
</evidence>
<dbReference type="Gene3D" id="1.10.287.130">
    <property type="match status" value="1"/>
</dbReference>
<evidence type="ECO:0000256" key="6">
    <source>
        <dbReference type="ARBA" id="ARBA00022679"/>
    </source>
</evidence>
<dbReference type="SUPFAM" id="SSF55874">
    <property type="entry name" value="ATPase domain of HSP90 chaperone/DNA topoisomerase II/histidine kinase"/>
    <property type="match status" value="1"/>
</dbReference>
<evidence type="ECO:0000313" key="13">
    <source>
        <dbReference type="EMBL" id="RSU10886.1"/>
    </source>
</evidence>
<keyword evidence="14" id="KW-1185">Reference proteome</keyword>
<accession>A0A430AS59</accession>
<evidence type="ECO:0000313" key="14">
    <source>
        <dbReference type="Proteomes" id="UP000286773"/>
    </source>
</evidence>
<dbReference type="GO" id="GO:0000155">
    <property type="term" value="F:phosphorelay sensor kinase activity"/>
    <property type="evidence" value="ECO:0007669"/>
    <property type="project" value="InterPro"/>
</dbReference>
<evidence type="ECO:0000256" key="8">
    <source>
        <dbReference type="ARBA" id="ARBA00022777"/>
    </source>
</evidence>
<keyword evidence="10" id="KW-0902">Two-component regulatory system</keyword>
<dbReference type="InterPro" id="IPR003594">
    <property type="entry name" value="HATPase_dom"/>
</dbReference>
<dbReference type="PRINTS" id="PR00344">
    <property type="entry name" value="BCTRLSENSOR"/>
</dbReference>
<evidence type="ECO:0000256" key="4">
    <source>
        <dbReference type="ARBA" id="ARBA00022475"/>
    </source>
</evidence>
<evidence type="ECO:0000259" key="12">
    <source>
        <dbReference type="PROSITE" id="PS50109"/>
    </source>
</evidence>
<dbReference type="Pfam" id="PF00512">
    <property type="entry name" value="HisKA"/>
    <property type="match status" value="1"/>
</dbReference>
<protein>
    <recommendedName>
        <fullName evidence="3">histidine kinase</fullName>
        <ecNumber evidence="3">2.7.13.3</ecNumber>
    </recommendedName>
</protein>
<keyword evidence="5" id="KW-0597">Phosphoprotein</keyword>
<keyword evidence="9" id="KW-1133">Transmembrane helix</keyword>
<dbReference type="PROSITE" id="PS50109">
    <property type="entry name" value="HIS_KIN"/>
    <property type="match status" value="1"/>
</dbReference>
<dbReference type="EMBL" id="NGKC01000010">
    <property type="protein sequence ID" value="RSU10886.1"/>
    <property type="molecule type" value="Genomic_DNA"/>
</dbReference>
<dbReference type="SMART" id="SM00387">
    <property type="entry name" value="HATPase_c"/>
    <property type="match status" value="1"/>
</dbReference>
<proteinExistence type="predicted"/>
<comment type="subcellular location">
    <subcellularLocation>
        <location evidence="2">Cell membrane</location>
        <topology evidence="2">Multi-pass membrane protein</topology>
    </subcellularLocation>
</comment>
<dbReference type="CDD" id="cd00075">
    <property type="entry name" value="HATPase"/>
    <property type="match status" value="1"/>
</dbReference>
<name>A0A430AS59_9ENTE</name>